<feature type="compositionally biased region" description="Basic and acidic residues" evidence="1">
    <location>
        <begin position="1"/>
        <end position="11"/>
    </location>
</feature>
<dbReference type="Proteomes" id="UP000288805">
    <property type="component" value="Unassembled WGS sequence"/>
</dbReference>
<evidence type="ECO:0000256" key="1">
    <source>
        <dbReference type="SAM" id="MobiDB-lite"/>
    </source>
</evidence>
<name>A0A438C297_VITVI</name>
<feature type="region of interest" description="Disordered" evidence="1">
    <location>
        <begin position="1"/>
        <end position="34"/>
    </location>
</feature>
<gene>
    <name evidence="2" type="ORF">CK203_069298</name>
</gene>
<proteinExistence type="predicted"/>
<accession>A0A438C297</accession>
<organism evidence="2 3">
    <name type="scientific">Vitis vinifera</name>
    <name type="common">Grape</name>
    <dbReference type="NCBI Taxonomy" id="29760"/>
    <lineage>
        <taxon>Eukaryota</taxon>
        <taxon>Viridiplantae</taxon>
        <taxon>Streptophyta</taxon>
        <taxon>Embryophyta</taxon>
        <taxon>Tracheophyta</taxon>
        <taxon>Spermatophyta</taxon>
        <taxon>Magnoliopsida</taxon>
        <taxon>eudicotyledons</taxon>
        <taxon>Gunneridae</taxon>
        <taxon>Pentapetalae</taxon>
        <taxon>rosids</taxon>
        <taxon>Vitales</taxon>
        <taxon>Vitaceae</taxon>
        <taxon>Viteae</taxon>
        <taxon>Vitis</taxon>
    </lineage>
</organism>
<protein>
    <submittedName>
        <fullName evidence="2">Uncharacterized protein</fullName>
    </submittedName>
</protein>
<sequence>MLQKQEPKTNPETESSALITRGPNADDLDSRKTIGNANQSGGLYFFEDGSELEGQAHSTCFKSLFVAGTKKIMAF</sequence>
<evidence type="ECO:0000313" key="3">
    <source>
        <dbReference type="Proteomes" id="UP000288805"/>
    </source>
</evidence>
<comment type="caution">
    <text evidence="2">The sequence shown here is derived from an EMBL/GenBank/DDBJ whole genome shotgun (WGS) entry which is preliminary data.</text>
</comment>
<dbReference type="EMBL" id="QGNW01002579">
    <property type="protein sequence ID" value="RVW17328.1"/>
    <property type="molecule type" value="Genomic_DNA"/>
</dbReference>
<evidence type="ECO:0000313" key="2">
    <source>
        <dbReference type="EMBL" id="RVW17328.1"/>
    </source>
</evidence>
<dbReference type="AlphaFoldDB" id="A0A438C297"/>
<reference evidence="2 3" key="1">
    <citation type="journal article" date="2018" name="PLoS Genet.">
        <title>Population sequencing reveals clonal diversity and ancestral inbreeding in the grapevine cultivar Chardonnay.</title>
        <authorList>
            <person name="Roach M.J."/>
            <person name="Johnson D.L."/>
            <person name="Bohlmann J."/>
            <person name="van Vuuren H.J."/>
            <person name="Jones S.J."/>
            <person name="Pretorius I.S."/>
            <person name="Schmidt S.A."/>
            <person name="Borneman A.R."/>
        </authorList>
    </citation>
    <scope>NUCLEOTIDE SEQUENCE [LARGE SCALE GENOMIC DNA]</scope>
    <source>
        <strain evidence="3">cv. Chardonnay</strain>
        <tissue evidence="2">Leaf</tissue>
    </source>
</reference>